<dbReference type="PANTHER" id="PTHR43027:SF1">
    <property type="entry name" value="DOXORUBICIN RESISTANCE ABC TRANSPORTER PERMEASE PROTEIN DRRC-RELATED"/>
    <property type="match status" value="1"/>
</dbReference>
<reference evidence="7" key="1">
    <citation type="submission" date="2013-07" db="EMBL/GenBank/DDBJ databases">
        <authorList>
            <person name="McIlroy S."/>
        </authorList>
    </citation>
    <scope>NUCLEOTIDE SEQUENCE [LARGE SCALE GENOMIC DNA]</scope>
    <source>
        <strain evidence="7">Run_A_D11</strain>
    </source>
</reference>
<reference evidence="7" key="2">
    <citation type="submission" date="2014-03" db="EMBL/GenBank/DDBJ databases">
        <title>Candidatus Competibacter-lineage genomes retrieved from metagenomes reveal functional metabolic diversity.</title>
        <authorList>
            <person name="McIlroy S.J."/>
            <person name="Albertsen M."/>
            <person name="Andresen E.K."/>
            <person name="Saunders A.M."/>
            <person name="Kristiansen R."/>
            <person name="Stokholm-Bjerregaard M."/>
            <person name="Nielsen K.L."/>
            <person name="Nielsen P.H."/>
        </authorList>
    </citation>
    <scope>NUCLEOTIDE SEQUENCE</scope>
    <source>
        <strain evidence="7">Run_A_D11</strain>
    </source>
</reference>
<dbReference type="Proteomes" id="UP000035760">
    <property type="component" value="Unassembled WGS sequence"/>
</dbReference>
<feature type="transmembrane region" description="Helical" evidence="5">
    <location>
        <begin position="175"/>
        <end position="193"/>
    </location>
</feature>
<evidence type="ECO:0000256" key="5">
    <source>
        <dbReference type="RuleBase" id="RU361157"/>
    </source>
</evidence>
<keyword evidence="2 5" id="KW-0812">Transmembrane</keyword>
<dbReference type="AlphaFoldDB" id="W6M3P0"/>
<gene>
    <name evidence="7" type="ORF">BN873_270053</name>
</gene>
<organism evidence="7 8">
    <name type="scientific">Candidatus Competibacter denitrificans Run_A_D11</name>
    <dbReference type="NCBI Taxonomy" id="1400863"/>
    <lineage>
        <taxon>Bacteria</taxon>
        <taxon>Pseudomonadati</taxon>
        <taxon>Pseudomonadota</taxon>
        <taxon>Gammaproteobacteria</taxon>
        <taxon>Candidatus Competibacteraceae</taxon>
        <taxon>Candidatus Competibacter</taxon>
    </lineage>
</organism>
<dbReference type="InterPro" id="IPR013525">
    <property type="entry name" value="ABC2_TM"/>
</dbReference>
<dbReference type="STRING" id="1400863.BN873_270053"/>
<feature type="transmembrane region" description="Helical" evidence="5">
    <location>
        <begin position="144"/>
        <end position="166"/>
    </location>
</feature>
<keyword evidence="3 5" id="KW-1133">Transmembrane helix</keyword>
<evidence type="ECO:0000259" key="6">
    <source>
        <dbReference type="PROSITE" id="PS51012"/>
    </source>
</evidence>
<dbReference type="PROSITE" id="PS51012">
    <property type="entry name" value="ABC_TM2"/>
    <property type="match status" value="1"/>
</dbReference>
<comment type="similarity">
    <text evidence="5">Belongs to the ABC-2 integral membrane protein family.</text>
</comment>
<keyword evidence="4 5" id="KW-0472">Membrane</keyword>
<name>W6M3P0_9GAMM</name>
<feature type="transmembrane region" description="Helical" evidence="5">
    <location>
        <begin position="61"/>
        <end position="84"/>
    </location>
</feature>
<dbReference type="EMBL" id="CBTJ020000033">
    <property type="protein sequence ID" value="CDI02257.1"/>
    <property type="molecule type" value="Genomic_DNA"/>
</dbReference>
<protein>
    <recommendedName>
        <fullName evidence="5">Transport permease protein</fullName>
    </recommendedName>
</protein>
<evidence type="ECO:0000256" key="2">
    <source>
        <dbReference type="ARBA" id="ARBA00022692"/>
    </source>
</evidence>
<feature type="domain" description="ABC transmembrane type-2" evidence="6">
    <location>
        <begin position="25"/>
        <end position="251"/>
    </location>
</feature>
<dbReference type="InterPro" id="IPR052902">
    <property type="entry name" value="ABC-2_transporter"/>
</dbReference>
<feature type="transmembrane region" description="Helical" evidence="5">
    <location>
        <begin position="30"/>
        <end position="49"/>
    </location>
</feature>
<accession>W6M3P0</accession>
<sequence>MTALSPQRIGALVLRYLYLLRGSWIRVIELAYWPTVQMVLWGFITRYLAGHSDVLYQASGLLLSGVLLWDILFRSQLGVSVVFFEELHSRNLGQLFISPLQPIELILALMLVSLARTLLGVGVAVLLAMPFYGFNLFQLGPPLLGFFVNLLMLGWAIGLMVSALVLRYGMGAESIAWAAIFAIAPLCGIYYPVATLPDWLQPLSWALPASHVFEGMRTVLLEHRFRLDFLLYALALNAVYLSLGASLFLAALHKARERGSLLQSGE</sequence>
<keyword evidence="5" id="KW-1003">Cell membrane</keyword>
<evidence type="ECO:0000256" key="3">
    <source>
        <dbReference type="ARBA" id="ARBA00022989"/>
    </source>
</evidence>
<evidence type="ECO:0000256" key="1">
    <source>
        <dbReference type="ARBA" id="ARBA00004141"/>
    </source>
</evidence>
<comment type="caution">
    <text evidence="7">The sequence shown here is derived from an EMBL/GenBank/DDBJ whole genome shotgun (WGS) entry which is preliminary data.</text>
</comment>
<dbReference type="InterPro" id="IPR047817">
    <property type="entry name" value="ABC2_TM_bact-type"/>
</dbReference>
<evidence type="ECO:0000313" key="8">
    <source>
        <dbReference type="Proteomes" id="UP000035760"/>
    </source>
</evidence>
<dbReference type="PANTHER" id="PTHR43027">
    <property type="entry name" value="DOXORUBICIN RESISTANCE ABC TRANSPORTER PERMEASE PROTEIN DRRC-RELATED"/>
    <property type="match status" value="1"/>
</dbReference>
<keyword evidence="5" id="KW-0813">Transport</keyword>
<dbReference type="GO" id="GO:0140359">
    <property type="term" value="F:ABC-type transporter activity"/>
    <property type="evidence" value="ECO:0007669"/>
    <property type="project" value="InterPro"/>
</dbReference>
<dbReference type="RefSeq" id="WP_048672233.1">
    <property type="nucleotide sequence ID" value="NZ_CBTJ020000033.1"/>
</dbReference>
<comment type="subcellular location">
    <subcellularLocation>
        <location evidence="5">Cell inner membrane</location>
        <topology evidence="5">Multi-pass membrane protein</topology>
    </subcellularLocation>
    <subcellularLocation>
        <location evidence="1">Membrane</location>
        <topology evidence="1">Multi-pass membrane protein</topology>
    </subcellularLocation>
</comment>
<evidence type="ECO:0000256" key="4">
    <source>
        <dbReference type="ARBA" id="ARBA00023136"/>
    </source>
</evidence>
<dbReference type="Pfam" id="PF01061">
    <property type="entry name" value="ABC2_membrane"/>
    <property type="match status" value="1"/>
</dbReference>
<dbReference type="GO" id="GO:0005886">
    <property type="term" value="C:plasma membrane"/>
    <property type="evidence" value="ECO:0007669"/>
    <property type="project" value="UniProtKB-SubCell"/>
</dbReference>
<dbReference type="OrthoDB" id="9786643at2"/>
<feature type="transmembrane region" description="Helical" evidence="5">
    <location>
        <begin position="105"/>
        <end position="132"/>
    </location>
</feature>
<evidence type="ECO:0000313" key="7">
    <source>
        <dbReference type="EMBL" id="CDI02257.1"/>
    </source>
</evidence>
<proteinExistence type="inferred from homology"/>
<keyword evidence="8" id="KW-1185">Reference proteome</keyword>
<feature type="transmembrane region" description="Helical" evidence="5">
    <location>
        <begin position="229"/>
        <end position="252"/>
    </location>
</feature>